<reference evidence="1 2" key="1">
    <citation type="submission" date="2020-10" db="EMBL/GenBank/DDBJ databases">
        <title>Connecting structure to function with the recovery of over 1000 high-quality activated sludge metagenome-assembled genomes encoding full-length rRNA genes using long-read sequencing.</title>
        <authorList>
            <person name="Singleton C.M."/>
            <person name="Petriglieri F."/>
            <person name="Kristensen J.M."/>
            <person name="Kirkegaard R.H."/>
            <person name="Michaelsen T.Y."/>
            <person name="Andersen M.H."/>
            <person name="Karst S.M."/>
            <person name="Dueholm M.S."/>
            <person name="Nielsen P.H."/>
            <person name="Albertsen M."/>
        </authorList>
    </citation>
    <scope>NUCLEOTIDE SEQUENCE [LARGE SCALE GENOMIC DNA]</scope>
    <source>
        <strain evidence="1">Ribe_18-Q3-R11-54_BAT3C.373</strain>
    </source>
</reference>
<gene>
    <name evidence="1" type="ORF">IPO85_15610</name>
</gene>
<protein>
    <submittedName>
        <fullName evidence="1">Uncharacterized protein</fullName>
    </submittedName>
</protein>
<evidence type="ECO:0000313" key="1">
    <source>
        <dbReference type="EMBL" id="MBK9718906.1"/>
    </source>
</evidence>
<comment type="caution">
    <text evidence="1">The sequence shown here is derived from an EMBL/GenBank/DDBJ whole genome shotgun (WGS) entry which is preliminary data.</text>
</comment>
<dbReference type="EMBL" id="JADKFW010000013">
    <property type="protein sequence ID" value="MBK9718906.1"/>
    <property type="molecule type" value="Genomic_DNA"/>
</dbReference>
<dbReference type="AlphaFoldDB" id="A0A9D7SBF4"/>
<dbReference type="Proteomes" id="UP000808349">
    <property type="component" value="Unassembled WGS sequence"/>
</dbReference>
<proteinExistence type="predicted"/>
<accession>A0A9D7SBF4</accession>
<organism evidence="1 2">
    <name type="scientific">Candidatus Defluviibacterium haderslevense</name>
    <dbReference type="NCBI Taxonomy" id="2981993"/>
    <lineage>
        <taxon>Bacteria</taxon>
        <taxon>Pseudomonadati</taxon>
        <taxon>Bacteroidota</taxon>
        <taxon>Saprospiria</taxon>
        <taxon>Saprospirales</taxon>
        <taxon>Saprospiraceae</taxon>
        <taxon>Candidatus Defluviibacterium</taxon>
    </lineage>
</organism>
<dbReference type="PROSITE" id="PS00018">
    <property type="entry name" value="EF_HAND_1"/>
    <property type="match status" value="1"/>
</dbReference>
<dbReference type="InterPro" id="IPR018247">
    <property type="entry name" value="EF_Hand_1_Ca_BS"/>
</dbReference>
<name>A0A9D7SBF4_9BACT</name>
<evidence type="ECO:0000313" key="2">
    <source>
        <dbReference type="Proteomes" id="UP000808349"/>
    </source>
</evidence>
<sequence>MIKNRKISSNINQWNIDYDQNGFVSHEDWLLTAEKTEDILQLSHIYDEGPILDVGFYVKNFKIYVIYNYDWENPAEEFESDKPELVSDRFYELIDKYANG</sequence>